<gene>
    <name evidence="2" type="ORF">ACH5RR_012830</name>
</gene>
<evidence type="ECO:0000313" key="3">
    <source>
        <dbReference type="Proteomes" id="UP001630127"/>
    </source>
</evidence>
<dbReference type="AlphaFoldDB" id="A0ABD3A8Y9"/>
<proteinExistence type="predicted"/>
<sequence length="105" mass="12240">MIGGRKLEARFCPTVSIQSFRPVDLLACPSNLYLHRDDEFFLKITRRECQKEVVTLDYDIHISEEMNLSKEVELPEPSNPAVEESILSNSENREMEQNQDVVKWI</sequence>
<feature type="region of interest" description="Disordered" evidence="1">
    <location>
        <begin position="71"/>
        <end position="105"/>
    </location>
</feature>
<keyword evidence="3" id="KW-1185">Reference proteome</keyword>
<comment type="caution">
    <text evidence="2">The sequence shown here is derived from an EMBL/GenBank/DDBJ whole genome shotgun (WGS) entry which is preliminary data.</text>
</comment>
<name>A0ABD3A8Y9_9GENT</name>
<protein>
    <submittedName>
        <fullName evidence="2">Uncharacterized protein</fullName>
    </submittedName>
</protein>
<dbReference type="EMBL" id="JBJUIK010000005">
    <property type="protein sequence ID" value="KAL3528174.1"/>
    <property type="molecule type" value="Genomic_DNA"/>
</dbReference>
<reference evidence="2 3" key="1">
    <citation type="submission" date="2024-11" db="EMBL/GenBank/DDBJ databases">
        <title>A near-complete genome assembly of Cinchona calisaya.</title>
        <authorList>
            <person name="Lian D.C."/>
            <person name="Zhao X.W."/>
            <person name="Wei L."/>
        </authorList>
    </citation>
    <scope>NUCLEOTIDE SEQUENCE [LARGE SCALE GENOMIC DNA]</scope>
    <source>
        <tissue evidence="2">Nenye</tissue>
    </source>
</reference>
<accession>A0ABD3A8Y9</accession>
<evidence type="ECO:0000256" key="1">
    <source>
        <dbReference type="SAM" id="MobiDB-lite"/>
    </source>
</evidence>
<dbReference type="Proteomes" id="UP001630127">
    <property type="component" value="Unassembled WGS sequence"/>
</dbReference>
<organism evidence="2 3">
    <name type="scientific">Cinchona calisaya</name>
    <dbReference type="NCBI Taxonomy" id="153742"/>
    <lineage>
        <taxon>Eukaryota</taxon>
        <taxon>Viridiplantae</taxon>
        <taxon>Streptophyta</taxon>
        <taxon>Embryophyta</taxon>
        <taxon>Tracheophyta</taxon>
        <taxon>Spermatophyta</taxon>
        <taxon>Magnoliopsida</taxon>
        <taxon>eudicotyledons</taxon>
        <taxon>Gunneridae</taxon>
        <taxon>Pentapetalae</taxon>
        <taxon>asterids</taxon>
        <taxon>lamiids</taxon>
        <taxon>Gentianales</taxon>
        <taxon>Rubiaceae</taxon>
        <taxon>Cinchonoideae</taxon>
        <taxon>Cinchoneae</taxon>
        <taxon>Cinchona</taxon>
    </lineage>
</organism>
<evidence type="ECO:0000313" key="2">
    <source>
        <dbReference type="EMBL" id="KAL3528174.1"/>
    </source>
</evidence>